<dbReference type="OrthoDB" id="7171320at2"/>
<protein>
    <recommendedName>
        <fullName evidence="4">Porin domain-containing protein</fullName>
    </recommendedName>
</protein>
<feature type="signal peptide" evidence="1">
    <location>
        <begin position="1"/>
        <end position="27"/>
    </location>
</feature>
<evidence type="ECO:0000313" key="2">
    <source>
        <dbReference type="EMBL" id="ESQ92880.1"/>
    </source>
</evidence>
<gene>
    <name evidence="2" type="ORF">ABENE_07185</name>
</gene>
<name>V4Q4W6_9CAUL</name>
<dbReference type="SUPFAM" id="SSF56935">
    <property type="entry name" value="Porins"/>
    <property type="match status" value="1"/>
</dbReference>
<feature type="chain" id="PRO_5004725427" description="Porin domain-containing protein" evidence="1">
    <location>
        <begin position="28"/>
        <end position="235"/>
    </location>
</feature>
<keyword evidence="1" id="KW-0732">Signal</keyword>
<accession>V4Q4W6</accession>
<organism evidence="2 3">
    <name type="scientific">Asticcacaulis benevestitus DSM 16100 = ATCC BAA-896</name>
    <dbReference type="NCBI Taxonomy" id="1121022"/>
    <lineage>
        <taxon>Bacteria</taxon>
        <taxon>Pseudomonadati</taxon>
        <taxon>Pseudomonadota</taxon>
        <taxon>Alphaproteobacteria</taxon>
        <taxon>Caulobacterales</taxon>
        <taxon>Caulobacteraceae</taxon>
        <taxon>Asticcacaulis</taxon>
    </lineage>
</organism>
<reference evidence="2 3" key="1">
    <citation type="journal article" date="2014" name="Nature">
        <title>Sequential evolution of bacterial morphology by co-option of a developmental regulator.</title>
        <authorList>
            <person name="Jiang C."/>
            <person name="Brown P.J."/>
            <person name="Ducret A."/>
            <person name="Brun Y.V."/>
        </authorList>
    </citation>
    <scope>NUCLEOTIDE SEQUENCE [LARGE SCALE GENOMIC DNA]</scope>
    <source>
        <strain evidence="2 3">DSM 16100</strain>
    </source>
</reference>
<evidence type="ECO:0000256" key="1">
    <source>
        <dbReference type="SAM" id="SignalP"/>
    </source>
</evidence>
<comment type="caution">
    <text evidence="2">The sequence shown here is derived from an EMBL/GenBank/DDBJ whole genome shotgun (WGS) entry which is preliminary data.</text>
</comment>
<keyword evidence="3" id="KW-1185">Reference proteome</keyword>
<sequence length="235" mass="25603">MSYTEAFRLPALMAVTLLAVAAVPSHAEALQPKLSGQITFLSDGIYRGVSQTDGQAQYIAGAQLAYGNVFVGTLFKSMRDPSTGVDNQVQALIGYKTAIKGYDVTARAIYKQYNGTKPGVDNDFMEYEVNVSHKLAAMTTARLTLAYSPDNYGKAKEATYSEIVLEQKIRPNFSVQAGTGFRHNAGSVDYSTALLGATYTTKHKQSLSLTYTHTDRAELGDKYGDSLFVTLSQKY</sequence>
<dbReference type="PATRIC" id="fig|1121022.4.peg.1437"/>
<evidence type="ECO:0008006" key="4">
    <source>
        <dbReference type="Google" id="ProtNLM"/>
    </source>
</evidence>
<dbReference type="EMBL" id="AWGB01000010">
    <property type="protein sequence ID" value="ESQ92880.1"/>
    <property type="molecule type" value="Genomic_DNA"/>
</dbReference>
<dbReference type="eggNOG" id="ENOG50324AJ">
    <property type="taxonomic scope" value="Bacteria"/>
</dbReference>
<evidence type="ECO:0000313" key="3">
    <source>
        <dbReference type="Proteomes" id="UP000017837"/>
    </source>
</evidence>
<dbReference type="InterPro" id="IPR010239">
    <property type="entry name" value="CHP02001"/>
</dbReference>
<dbReference type="Pfam" id="PF09694">
    <property type="entry name" value="Gcw_chp"/>
    <property type="match status" value="1"/>
</dbReference>
<dbReference type="RefSeq" id="WP_018083481.1">
    <property type="nucleotide sequence ID" value="NZ_AQWM01000033.1"/>
</dbReference>
<dbReference type="Proteomes" id="UP000017837">
    <property type="component" value="Unassembled WGS sequence"/>
</dbReference>
<dbReference type="STRING" id="1121022.GCA_000376105_03796"/>
<proteinExistence type="predicted"/>
<dbReference type="AlphaFoldDB" id="V4Q4W6"/>